<reference evidence="2 3" key="1">
    <citation type="journal article" date="2021" name="bioRxiv">
        <title>The Gossypium anomalum genome as a resource for cotton improvement and evolutionary analysis of hybrid incompatibility.</title>
        <authorList>
            <person name="Grover C.E."/>
            <person name="Yuan D."/>
            <person name="Arick M.A."/>
            <person name="Miller E.R."/>
            <person name="Hu G."/>
            <person name="Peterson D.G."/>
            <person name="Wendel J.F."/>
            <person name="Udall J.A."/>
        </authorList>
    </citation>
    <scope>NUCLEOTIDE SEQUENCE [LARGE SCALE GENOMIC DNA]</scope>
    <source>
        <strain evidence="2">JFW-Udall</strain>
        <tissue evidence="2">Leaf</tissue>
    </source>
</reference>
<name>A0A8J6CSV8_9ROSI</name>
<evidence type="ECO:0000259" key="1">
    <source>
        <dbReference type="Pfam" id="PF14392"/>
    </source>
</evidence>
<keyword evidence="3" id="KW-1185">Reference proteome</keyword>
<feature type="domain" description="Zinc knuckle CX2CX4HX4C" evidence="1">
    <location>
        <begin position="75"/>
        <end position="122"/>
    </location>
</feature>
<sequence>MSRTFNRHLIIFHKIEQGDDPLQVLLIYSTFLVQIYNLPLGFMSERWCINLAISLYNASLIVRGVSKFMQIRLRIDVRLPLKRNKRIILEQECSMYALFQYEKLTLFCFLYGKLGHGEGFCPIRFTLGTQVLEFDWDNSIKATPRRGSIVFNRWSREENIGGILMMVFRGS</sequence>
<dbReference type="Pfam" id="PF14392">
    <property type="entry name" value="zf-CCHC_4"/>
    <property type="match status" value="1"/>
</dbReference>
<evidence type="ECO:0000313" key="2">
    <source>
        <dbReference type="EMBL" id="KAG8481205.1"/>
    </source>
</evidence>
<protein>
    <recommendedName>
        <fullName evidence="1">Zinc knuckle CX2CX4HX4C domain-containing protein</fullName>
    </recommendedName>
</protein>
<dbReference type="EMBL" id="JAHUZN010000010">
    <property type="protein sequence ID" value="KAG8481205.1"/>
    <property type="molecule type" value="Genomic_DNA"/>
</dbReference>
<gene>
    <name evidence="2" type="ORF">CXB51_025963</name>
</gene>
<proteinExistence type="predicted"/>
<dbReference type="Proteomes" id="UP000701853">
    <property type="component" value="Chromosome 10"/>
</dbReference>
<dbReference type="InterPro" id="IPR025836">
    <property type="entry name" value="Zn_knuckle_CX2CX4HX4C"/>
</dbReference>
<accession>A0A8J6CSV8</accession>
<organism evidence="2 3">
    <name type="scientific">Gossypium anomalum</name>
    <dbReference type="NCBI Taxonomy" id="47600"/>
    <lineage>
        <taxon>Eukaryota</taxon>
        <taxon>Viridiplantae</taxon>
        <taxon>Streptophyta</taxon>
        <taxon>Embryophyta</taxon>
        <taxon>Tracheophyta</taxon>
        <taxon>Spermatophyta</taxon>
        <taxon>Magnoliopsida</taxon>
        <taxon>eudicotyledons</taxon>
        <taxon>Gunneridae</taxon>
        <taxon>Pentapetalae</taxon>
        <taxon>rosids</taxon>
        <taxon>malvids</taxon>
        <taxon>Malvales</taxon>
        <taxon>Malvaceae</taxon>
        <taxon>Malvoideae</taxon>
        <taxon>Gossypium</taxon>
    </lineage>
</organism>
<comment type="caution">
    <text evidence="2">The sequence shown here is derived from an EMBL/GenBank/DDBJ whole genome shotgun (WGS) entry which is preliminary data.</text>
</comment>
<dbReference type="AlphaFoldDB" id="A0A8J6CSV8"/>
<evidence type="ECO:0000313" key="3">
    <source>
        <dbReference type="Proteomes" id="UP000701853"/>
    </source>
</evidence>
<dbReference type="OrthoDB" id="1707487at2759"/>